<keyword evidence="1" id="KW-0812">Transmembrane</keyword>
<name>A0AAD2D2R6_EUPCR</name>
<feature type="transmembrane region" description="Helical" evidence="1">
    <location>
        <begin position="112"/>
        <end position="134"/>
    </location>
</feature>
<reference evidence="2" key="1">
    <citation type="submission" date="2023-07" db="EMBL/GenBank/DDBJ databases">
        <authorList>
            <consortium name="AG Swart"/>
            <person name="Singh M."/>
            <person name="Singh A."/>
            <person name="Seah K."/>
            <person name="Emmerich C."/>
        </authorList>
    </citation>
    <scope>NUCLEOTIDE SEQUENCE</scope>
    <source>
        <strain evidence="2">DP1</strain>
    </source>
</reference>
<keyword evidence="1" id="KW-0472">Membrane</keyword>
<keyword evidence="3" id="KW-1185">Reference proteome</keyword>
<dbReference type="AlphaFoldDB" id="A0AAD2D2R6"/>
<organism evidence="2 3">
    <name type="scientific">Euplotes crassus</name>
    <dbReference type="NCBI Taxonomy" id="5936"/>
    <lineage>
        <taxon>Eukaryota</taxon>
        <taxon>Sar</taxon>
        <taxon>Alveolata</taxon>
        <taxon>Ciliophora</taxon>
        <taxon>Intramacronucleata</taxon>
        <taxon>Spirotrichea</taxon>
        <taxon>Hypotrichia</taxon>
        <taxon>Euplotida</taxon>
        <taxon>Euplotidae</taxon>
        <taxon>Moneuplotes</taxon>
    </lineage>
</organism>
<accession>A0AAD2D2R6</accession>
<sequence>MTREDLMEKMNIPQNTPELVIVRANNKGTGFMRNTYDERYLRNRITQEDFLNIIDYASGIMKRLYSVKRNADAMKTNWKNKVFYGSAIIFLVIYMMMATYSPDVGESAVYDAIQFTALGISLICIFYISFFNFIKSQYSFRSYEHMVKKLDPLFETLNKNDVGIEWYVVPGHYWLEVRILPMKKKKCKPLFNKENAPIAQKSFLDSRMIPSRLSNASKVKQEKPGEPMMNNIVSDESEKPYIFSNPLSSVHNDL</sequence>
<gene>
    <name evidence="2" type="ORF">ECRASSUSDP1_LOCUS18869</name>
</gene>
<feature type="transmembrane region" description="Helical" evidence="1">
    <location>
        <begin position="82"/>
        <end position="100"/>
    </location>
</feature>
<protein>
    <submittedName>
        <fullName evidence="2">Uncharacterized protein</fullName>
    </submittedName>
</protein>
<keyword evidence="1" id="KW-1133">Transmembrane helix</keyword>
<comment type="caution">
    <text evidence="2">The sequence shown here is derived from an EMBL/GenBank/DDBJ whole genome shotgun (WGS) entry which is preliminary data.</text>
</comment>
<evidence type="ECO:0000313" key="2">
    <source>
        <dbReference type="EMBL" id="CAI2377483.1"/>
    </source>
</evidence>
<dbReference type="Proteomes" id="UP001295684">
    <property type="component" value="Unassembled WGS sequence"/>
</dbReference>
<evidence type="ECO:0000313" key="3">
    <source>
        <dbReference type="Proteomes" id="UP001295684"/>
    </source>
</evidence>
<evidence type="ECO:0000256" key="1">
    <source>
        <dbReference type="SAM" id="Phobius"/>
    </source>
</evidence>
<dbReference type="EMBL" id="CAMPGE010019126">
    <property type="protein sequence ID" value="CAI2377483.1"/>
    <property type="molecule type" value="Genomic_DNA"/>
</dbReference>
<proteinExistence type="predicted"/>